<evidence type="ECO:0000256" key="2">
    <source>
        <dbReference type="ARBA" id="ARBA00022771"/>
    </source>
</evidence>
<reference evidence="6 7" key="1">
    <citation type="journal article" date="2021" name="Elife">
        <title>Chloroplast acquisition without the gene transfer in kleptoplastic sea slugs, Plakobranchus ocellatus.</title>
        <authorList>
            <person name="Maeda T."/>
            <person name="Takahashi S."/>
            <person name="Yoshida T."/>
            <person name="Shimamura S."/>
            <person name="Takaki Y."/>
            <person name="Nagai Y."/>
            <person name="Toyoda A."/>
            <person name="Suzuki Y."/>
            <person name="Arimoto A."/>
            <person name="Ishii H."/>
            <person name="Satoh N."/>
            <person name="Nishiyama T."/>
            <person name="Hasebe M."/>
            <person name="Maruyama T."/>
            <person name="Minagawa J."/>
            <person name="Obokata J."/>
            <person name="Shigenobu S."/>
        </authorList>
    </citation>
    <scope>NUCLEOTIDE SEQUENCE [LARGE SCALE GENOMIC DNA]</scope>
</reference>
<evidence type="ECO:0000256" key="1">
    <source>
        <dbReference type="ARBA" id="ARBA00022723"/>
    </source>
</evidence>
<dbReference type="SMART" id="SM00184">
    <property type="entry name" value="RING"/>
    <property type="match status" value="1"/>
</dbReference>
<evidence type="ECO:0000313" key="7">
    <source>
        <dbReference type="Proteomes" id="UP000762676"/>
    </source>
</evidence>
<keyword evidence="7" id="KW-1185">Reference proteome</keyword>
<dbReference type="GO" id="GO:1990841">
    <property type="term" value="F:promoter-specific chromatin binding"/>
    <property type="evidence" value="ECO:0007669"/>
    <property type="project" value="TreeGrafter"/>
</dbReference>
<comment type="caution">
    <text evidence="6">The sequence shown here is derived from an EMBL/GenBank/DDBJ whole genome shotgun (WGS) entry which is preliminary data.</text>
</comment>
<feature type="domain" description="RING-type" evidence="5">
    <location>
        <begin position="18"/>
        <end position="57"/>
    </location>
</feature>
<evidence type="ECO:0000259" key="5">
    <source>
        <dbReference type="PROSITE" id="PS50089"/>
    </source>
</evidence>
<dbReference type="EMBL" id="BMAT01009626">
    <property type="protein sequence ID" value="GFS10239.1"/>
    <property type="molecule type" value="Genomic_DNA"/>
</dbReference>
<dbReference type="GO" id="GO:0035102">
    <property type="term" value="C:PRC1 complex"/>
    <property type="evidence" value="ECO:0007669"/>
    <property type="project" value="TreeGrafter"/>
</dbReference>
<dbReference type="InterPro" id="IPR013083">
    <property type="entry name" value="Znf_RING/FYVE/PHD"/>
</dbReference>
<dbReference type="InterPro" id="IPR001841">
    <property type="entry name" value="Znf_RING"/>
</dbReference>
<keyword evidence="3" id="KW-0862">Zinc</keyword>
<protein>
    <submittedName>
        <fullName evidence="6">Polycomb complex protein BMI-1</fullName>
    </submittedName>
</protein>
<proteinExistence type="predicted"/>
<dbReference type="Gene3D" id="3.30.40.10">
    <property type="entry name" value="Zinc/RING finger domain, C3HC4 (zinc finger)"/>
    <property type="match status" value="1"/>
</dbReference>
<name>A0AAV4IEL1_9GAST</name>
<dbReference type="AlphaFoldDB" id="A0AAV4IEL1"/>
<dbReference type="GO" id="GO:0000122">
    <property type="term" value="P:negative regulation of transcription by RNA polymerase II"/>
    <property type="evidence" value="ECO:0007669"/>
    <property type="project" value="TreeGrafter"/>
</dbReference>
<dbReference type="InterPro" id="IPR017907">
    <property type="entry name" value="Znf_RING_CS"/>
</dbReference>
<evidence type="ECO:0000313" key="6">
    <source>
        <dbReference type="EMBL" id="GFS10239.1"/>
    </source>
</evidence>
<dbReference type="SUPFAM" id="SSF57850">
    <property type="entry name" value="RING/U-box"/>
    <property type="match status" value="1"/>
</dbReference>
<dbReference type="GO" id="GO:0008270">
    <property type="term" value="F:zinc ion binding"/>
    <property type="evidence" value="ECO:0007669"/>
    <property type="project" value="UniProtKB-KW"/>
</dbReference>
<dbReference type="PANTHER" id="PTHR10825">
    <property type="entry name" value="RING FINGER DOMAIN-CONTAINING, POLYCOMB GROUP COMPONENT"/>
    <property type="match status" value="1"/>
</dbReference>
<keyword evidence="2 4" id="KW-0863">Zinc-finger</keyword>
<organism evidence="6 7">
    <name type="scientific">Elysia marginata</name>
    <dbReference type="NCBI Taxonomy" id="1093978"/>
    <lineage>
        <taxon>Eukaryota</taxon>
        <taxon>Metazoa</taxon>
        <taxon>Spiralia</taxon>
        <taxon>Lophotrochozoa</taxon>
        <taxon>Mollusca</taxon>
        <taxon>Gastropoda</taxon>
        <taxon>Heterobranchia</taxon>
        <taxon>Euthyneura</taxon>
        <taxon>Panpulmonata</taxon>
        <taxon>Sacoglossa</taxon>
        <taxon>Placobranchoidea</taxon>
        <taxon>Plakobranchidae</taxon>
        <taxon>Elysia</taxon>
    </lineage>
</organism>
<dbReference type="PROSITE" id="PS50089">
    <property type="entry name" value="ZF_RING_2"/>
    <property type="match status" value="1"/>
</dbReference>
<accession>A0AAV4IEL1</accession>
<dbReference type="Pfam" id="PF13923">
    <property type="entry name" value="zf-C3HC4_2"/>
    <property type="match status" value="1"/>
</dbReference>
<dbReference type="PROSITE" id="PS00518">
    <property type="entry name" value="ZF_RING_1"/>
    <property type="match status" value="1"/>
</dbReference>
<gene>
    <name evidence="6" type="ORF">ElyMa_004803600</name>
</gene>
<dbReference type="Gene3D" id="3.10.20.90">
    <property type="entry name" value="Phosphatidylinositol 3-kinase Catalytic Subunit, Chain A, domain 1"/>
    <property type="match status" value="1"/>
</dbReference>
<evidence type="ECO:0000256" key="4">
    <source>
        <dbReference type="PROSITE-ProRule" id="PRU00175"/>
    </source>
</evidence>
<dbReference type="PANTHER" id="PTHR10825:SF72">
    <property type="entry name" value="UBIQUITIN-LIKE DOMAIN-CONTAINING PROTEIN"/>
    <property type="match status" value="1"/>
</dbReference>
<sequence length="133" mass="15067">MEGTSRLKIGEINKNLICTLCGGYFVDATTIIECLHSFCRTCVVTYLKTSKSCPTCDTVVHKTRPHQNIRGGAESVSFRRVFSTKEELQSRMDRRMKEAVDIRYLQCKAAVTVGVLKKFIRLKYGLPAHFEVS</sequence>
<evidence type="ECO:0000256" key="3">
    <source>
        <dbReference type="ARBA" id="ARBA00022833"/>
    </source>
</evidence>
<keyword evidence="1" id="KW-0479">Metal-binding</keyword>
<dbReference type="FunFam" id="3.30.40.10:FF:000033">
    <property type="entry name" value="Polycomb group RING finger protein 3"/>
    <property type="match status" value="1"/>
</dbReference>
<dbReference type="Proteomes" id="UP000762676">
    <property type="component" value="Unassembled WGS sequence"/>
</dbReference>